<sequence>MIVKVRQKKPDLALPVGNRTCTSEDIKDMMNKIIASVTLENQEMVTAAIAGKQHLDGCGKMKAKEQTLTPVSPATSAPPDSSCDIPDKPLSNSTQTRWSCTLWVTVRGKLDLISHFQGRRHEDAVEKLKVKVETSKSRYLQWKHMLIQKTKKWQLQQ</sequence>
<name>B9RX79_RICCO</name>
<reference evidence="3" key="1">
    <citation type="journal article" date="2010" name="Nat. Biotechnol.">
        <title>Draft genome sequence of the oilseed species Ricinus communis.</title>
        <authorList>
            <person name="Chan A.P."/>
            <person name="Crabtree J."/>
            <person name="Zhao Q."/>
            <person name="Lorenzi H."/>
            <person name="Orvis J."/>
            <person name="Puiu D."/>
            <person name="Melake-Berhan A."/>
            <person name="Jones K.M."/>
            <person name="Redman J."/>
            <person name="Chen G."/>
            <person name="Cahoon E.B."/>
            <person name="Gedil M."/>
            <person name="Stanke M."/>
            <person name="Haas B.J."/>
            <person name="Wortman J.R."/>
            <person name="Fraser-Liggett C.M."/>
            <person name="Ravel J."/>
            <person name="Rabinowicz P.D."/>
        </authorList>
    </citation>
    <scope>NUCLEOTIDE SEQUENCE [LARGE SCALE GENOMIC DNA]</scope>
    <source>
        <strain evidence="3">cv. Hale</strain>
    </source>
</reference>
<evidence type="ECO:0000256" key="1">
    <source>
        <dbReference type="SAM" id="MobiDB-lite"/>
    </source>
</evidence>
<dbReference type="AlphaFoldDB" id="B9RX79"/>
<keyword evidence="3" id="KW-1185">Reference proteome</keyword>
<dbReference type="Proteomes" id="UP000008311">
    <property type="component" value="Unassembled WGS sequence"/>
</dbReference>
<evidence type="ECO:0000313" key="2">
    <source>
        <dbReference type="EMBL" id="EEF44108.1"/>
    </source>
</evidence>
<organism evidence="2 3">
    <name type="scientific">Ricinus communis</name>
    <name type="common">Castor bean</name>
    <dbReference type="NCBI Taxonomy" id="3988"/>
    <lineage>
        <taxon>Eukaryota</taxon>
        <taxon>Viridiplantae</taxon>
        <taxon>Streptophyta</taxon>
        <taxon>Embryophyta</taxon>
        <taxon>Tracheophyta</taxon>
        <taxon>Spermatophyta</taxon>
        <taxon>Magnoliopsida</taxon>
        <taxon>eudicotyledons</taxon>
        <taxon>Gunneridae</taxon>
        <taxon>Pentapetalae</taxon>
        <taxon>rosids</taxon>
        <taxon>fabids</taxon>
        <taxon>Malpighiales</taxon>
        <taxon>Euphorbiaceae</taxon>
        <taxon>Acalyphoideae</taxon>
        <taxon>Acalypheae</taxon>
        <taxon>Ricinus</taxon>
    </lineage>
</organism>
<protein>
    <submittedName>
        <fullName evidence="2">Uncharacterized protein</fullName>
    </submittedName>
</protein>
<dbReference type="InParanoid" id="B9RX79"/>
<evidence type="ECO:0000313" key="3">
    <source>
        <dbReference type="Proteomes" id="UP000008311"/>
    </source>
</evidence>
<accession>B9RX79</accession>
<gene>
    <name evidence="2" type="ORF">RCOM_0818900</name>
</gene>
<dbReference type="EMBL" id="EQ973826">
    <property type="protein sequence ID" value="EEF44108.1"/>
    <property type="molecule type" value="Genomic_DNA"/>
</dbReference>
<proteinExistence type="predicted"/>
<feature type="compositionally biased region" description="Polar residues" evidence="1">
    <location>
        <begin position="66"/>
        <end position="79"/>
    </location>
</feature>
<feature type="region of interest" description="Disordered" evidence="1">
    <location>
        <begin position="65"/>
        <end position="93"/>
    </location>
</feature>